<keyword evidence="3" id="KW-0378">Hydrolase</keyword>
<dbReference type="InterPro" id="IPR001940">
    <property type="entry name" value="Peptidase_S1C"/>
</dbReference>
<keyword evidence="2" id="KW-0645">Protease</keyword>
<protein>
    <recommendedName>
        <fullName evidence="5">PDZ domain-containing protein</fullName>
    </recommendedName>
</protein>
<feature type="domain" description="PDZ" evidence="5">
    <location>
        <begin position="302"/>
        <end position="372"/>
    </location>
</feature>
<dbReference type="PROSITE" id="PS50106">
    <property type="entry name" value="PDZ"/>
    <property type="match status" value="1"/>
</dbReference>
<evidence type="ECO:0000256" key="3">
    <source>
        <dbReference type="ARBA" id="ARBA00022801"/>
    </source>
</evidence>
<dbReference type="Gene3D" id="2.30.42.10">
    <property type="match status" value="1"/>
</dbReference>
<dbReference type="InterPro" id="IPR041489">
    <property type="entry name" value="PDZ_6"/>
</dbReference>
<sequence>MRAMRSMRGRVMALAAFGGGCAYAGAAYARSDVPCALAEPTPEHDKTVWPRRSACLGPHFITDAAEACAPAVVNLTVSMTAFGGALVGRSSGSGFILDKDGVILTNLHVVAEAIGRRKNGGVTVALQDGRTFEGRVLSYDSASDLAVVKVDTKSPLPTLKLGNSRTLRVGEWVVALGSPLHLQNSVTAGIVSCVERKGTEIGLQGSTRMDYIQTDAAINQGNSGGPLVNLSGEVIGINNMKALAADGVSFAIPIDTAKKVVNQLLTKGRVSRPYIGMKMLELNEGIASQLMDRDPTFPPVSAGVLVPQVLPGSPAERGGLRAGDIIVEFGGQKVTSIRQILDTLDDEAGKIYEVKVVRAKGQSVALKIQSEEASPSM</sequence>
<dbReference type="SUPFAM" id="SSF50156">
    <property type="entry name" value="PDZ domain-like"/>
    <property type="match status" value="1"/>
</dbReference>
<comment type="similarity">
    <text evidence="1">Belongs to the peptidase S1C family.</text>
</comment>
<dbReference type="PROSITE" id="PS51257">
    <property type="entry name" value="PROKAR_LIPOPROTEIN"/>
    <property type="match status" value="1"/>
</dbReference>
<evidence type="ECO:0000313" key="6">
    <source>
        <dbReference type="EMBL" id="CAE0613364.1"/>
    </source>
</evidence>
<dbReference type="PRINTS" id="PR00834">
    <property type="entry name" value="PROTEASES2C"/>
</dbReference>
<accession>A0A7S3XE10</accession>
<feature type="signal peptide" evidence="4">
    <location>
        <begin position="1"/>
        <end position="22"/>
    </location>
</feature>
<dbReference type="GO" id="GO:0006508">
    <property type="term" value="P:proteolysis"/>
    <property type="evidence" value="ECO:0007669"/>
    <property type="project" value="UniProtKB-KW"/>
</dbReference>
<organism evidence="6">
    <name type="scientific">Picocystis salinarum</name>
    <dbReference type="NCBI Taxonomy" id="88271"/>
    <lineage>
        <taxon>Eukaryota</taxon>
        <taxon>Viridiplantae</taxon>
        <taxon>Chlorophyta</taxon>
        <taxon>Picocystophyceae</taxon>
        <taxon>Picocystales</taxon>
        <taxon>Picocystaceae</taxon>
        <taxon>Picocystis</taxon>
    </lineage>
</organism>
<dbReference type="PANTHER" id="PTHR22939:SF125">
    <property type="entry name" value="PROTEASE DO-LIKE 14-RELATED"/>
    <property type="match status" value="1"/>
</dbReference>
<dbReference type="PANTHER" id="PTHR22939">
    <property type="entry name" value="SERINE PROTEASE FAMILY S1C HTRA-RELATED"/>
    <property type="match status" value="1"/>
</dbReference>
<dbReference type="Pfam" id="PF13365">
    <property type="entry name" value="Trypsin_2"/>
    <property type="match status" value="1"/>
</dbReference>
<evidence type="ECO:0000259" key="5">
    <source>
        <dbReference type="PROSITE" id="PS50106"/>
    </source>
</evidence>
<dbReference type="SUPFAM" id="SSF50494">
    <property type="entry name" value="Trypsin-like serine proteases"/>
    <property type="match status" value="1"/>
</dbReference>
<feature type="chain" id="PRO_5031203513" description="PDZ domain-containing protein" evidence="4">
    <location>
        <begin position="23"/>
        <end position="377"/>
    </location>
</feature>
<dbReference type="SMART" id="SM00228">
    <property type="entry name" value="PDZ"/>
    <property type="match status" value="1"/>
</dbReference>
<dbReference type="GO" id="GO:0004252">
    <property type="term" value="F:serine-type endopeptidase activity"/>
    <property type="evidence" value="ECO:0007669"/>
    <property type="project" value="InterPro"/>
</dbReference>
<reference evidence="6" key="1">
    <citation type="submission" date="2021-01" db="EMBL/GenBank/DDBJ databases">
        <authorList>
            <person name="Corre E."/>
            <person name="Pelletier E."/>
            <person name="Niang G."/>
            <person name="Scheremetjew M."/>
            <person name="Finn R."/>
            <person name="Kale V."/>
            <person name="Holt S."/>
            <person name="Cochrane G."/>
            <person name="Meng A."/>
            <person name="Brown T."/>
            <person name="Cohen L."/>
        </authorList>
    </citation>
    <scope>NUCLEOTIDE SEQUENCE</scope>
    <source>
        <strain evidence="6">CCMP1897</strain>
    </source>
</reference>
<gene>
    <name evidence="6" type="ORF">PSAL00342_LOCUS7263</name>
</gene>
<proteinExistence type="inferred from homology"/>
<dbReference type="EMBL" id="HBIS01008658">
    <property type="protein sequence ID" value="CAE0613364.1"/>
    <property type="molecule type" value="Transcribed_RNA"/>
</dbReference>
<dbReference type="InterPro" id="IPR009003">
    <property type="entry name" value="Peptidase_S1_PA"/>
</dbReference>
<evidence type="ECO:0000256" key="1">
    <source>
        <dbReference type="ARBA" id="ARBA00010541"/>
    </source>
</evidence>
<name>A0A7S3XE10_9CHLO</name>
<keyword evidence="4" id="KW-0732">Signal</keyword>
<dbReference type="InterPro" id="IPR036034">
    <property type="entry name" value="PDZ_sf"/>
</dbReference>
<evidence type="ECO:0000256" key="4">
    <source>
        <dbReference type="SAM" id="SignalP"/>
    </source>
</evidence>
<dbReference type="Pfam" id="PF17820">
    <property type="entry name" value="PDZ_6"/>
    <property type="match status" value="1"/>
</dbReference>
<dbReference type="Gene3D" id="2.40.10.120">
    <property type="match status" value="1"/>
</dbReference>
<dbReference type="InterPro" id="IPR001478">
    <property type="entry name" value="PDZ"/>
</dbReference>
<evidence type="ECO:0000256" key="2">
    <source>
        <dbReference type="ARBA" id="ARBA00022670"/>
    </source>
</evidence>
<dbReference type="AlphaFoldDB" id="A0A7S3XE10"/>